<reference evidence="1" key="1">
    <citation type="journal article" date="2023" name="Insect Mol. Biol.">
        <title>Genome sequencing provides insights into the evolution of gene families encoding plant cell wall-degrading enzymes in longhorned beetles.</title>
        <authorList>
            <person name="Shin N.R."/>
            <person name="Okamura Y."/>
            <person name="Kirsch R."/>
            <person name="Pauchet Y."/>
        </authorList>
    </citation>
    <scope>NUCLEOTIDE SEQUENCE</scope>
    <source>
        <strain evidence="1">AMC_N1</strain>
    </source>
</reference>
<evidence type="ECO:0008006" key="3">
    <source>
        <dbReference type="Google" id="ProtNLM"/>
    </source>
</evidence>
<evidence type="ECO:0000313" key="1">
    <source>
        <dbReference type="EMBL" id="KAJ8955879.1"/>
    </source>
</evidence>
<gene>
    <name evidence="1" type="ORF">NQ318_005427</name>
</gene>
<proteinExistence type="predicted"/>
<keyword evidence="2" id="KW-1185">Reference proteome</keyword>
<protein>
    <recommendedName>
        <fullName evidence="3">Transposase</fullName>
    </recommendedName>
</protein>
<dbReference type="PANTHER" id="PTHR46060:SF1">
    <property type="entry name" value="MARINER MOS1 TRANSPOSASE-LIKE PROTEIN"/>
    <property type="match status" value="1"/>
</dbReference>
<dbReference type="InterPro" id="IPR052709">
    <property type="entry name" value="Transposase-MT_Hybrid"/>
</dbReference>
<dbReference type="PANTHER" id="PTHR46060">
    <property type="entry name" value="MARINER MOS1 TRANSPOSASE-LIKE PROTEIN"/>
    <property type="match status" value="1"/>
</dbReference>
<organism evidence="1 2">
    <name type="scientific">Aromia moschata</name>
    <dbReference type="NCBI Taxonomy" id="1265417"/>
    <lineage>
        <taxon>Eukaryota</taxon>
        <taxon>Metazoa</taxon>
        <taxon>Ecdysozoa</taxon>
        <taxon>Arthropoda</taxon>
        <taxon>Hexapoda</taxon>
        <taxon>Insecta</taxon>
        <taxon>Pterygota</taxon>
        <taxon>Neoptera</taxon>
        <taxon>Endopterygota</taxon>
        <taxon>Coleoptera</taxon>
        <taxon>Polyphaga</taxon>
        <taxon>Cucujiformia</taxon>
        <taxon>Chrysomeloidea</taxon>
        <taxon>Cerambycidae</taxon>
        <taxon>Cerambycinae</taxon>
        <taxon>Callichromatini</taxon>
        <taxon>Aromia</taxon>
    </lineage>
</organism>
<dbReference type="Proteomes" id="UP001162162">
    <property type="component" value="Unassembled WGS sequence"/>
</dbReference>
<sequence>MGKTQVYEWLARFKNGDMLIVDKPRSGRPSPARNDKNVEKIRELVLTETIDQLSEISGLSWSSVQRILTGDLGMKRVAAKFVPRALTDNQKECRVETCRALKQQLETDPGFLSKEFHGHHWKGHVLNFKNMSLSNFSVTNSISYEALKSDVSGVVFSVETG</sequence>
<name>A0AAV8YXT5_9CUCU</name>
<evidence type="ECO:0000313" key="2">
    <source>
        <dbReference type="Proteomes" id="UP001162162"/>
    </source>
</evidence>
<dbReference type="EMBL" id="JAPWTK010000035">
    <property type="protein sequence ID" value="KAJ8955879.1"/>
    <property type="molecule type" value="Genomic_DNA"/>
</dbReference>
<comment type="caution">
    <text evidence="1">The sequence shown here is derived from an EMBL/GenBank/DDBJ whole genome shotgun (WGS) entry which is preliminary data.</text>
</comment>
<accession>A0AAV8YXT5</accession>
<dbReference type="AlphaFoldDB" id="A0AAV8YXT5"/>